<evidence type="ECO:0000313" key="2">
    <source>
        <dbReference type="Proteomes" id="UP001519309"/>
    </source>
</evidence>
<dbReference type="Proteomes" id="UP001519309">
    <property type="component" value="Unassembled WGS sequence"/>
</dbReference>
<evidence type="ECO:0000313" key="1">
    <source>
        <dbReference type="EMBL" id="MBP2049742.1"/>
    </source>
</evidence>
<sequence>MFISPERLDAWYVESGIVDAVPLSQDSDVRQAIAVREAPHRLITARRLGGPCDDEALAPPSGPDA</sequence>
<gene>
    <name evidence="1" type="ORF">J2Z21_002678</name>
</gene>
<proteinExistence type="predicted"/>
<reference evidence="1 2" key="1">
    <citation type="submission" date="2021-03" db="EMBL/GenBank/DDBJ databases">
        <title>Genomic Encyclopedia of Type Strains, Phase IV (KMG-IV): sequencing the most valuable type-strain genomes for metagenomic binning, comparative biology and taxonomic classification.</title>
        <authorList>
            <person name="Goeker M."/>
        </authorList>
    </citation>
    <scope>NUCLEOTIDE SEQUENCE [LARGE SCALE GENOMIC DNA]</scope>
    <source>
        <strain evidence="1 2">DSM 40499</strain>
    </source>
</reference>
<name>A0ABS4LR77_9ACTN</name>
<dbReference type="EMBL" id="JAGGLP010000005">
    <property type="protein sequence ID" value="MBP2049742.1"/>
    <property type="molecule type" value="Genomic_DNA"/>
</dbReference>
<keyword evidence="2" id="KW-1185">Reference proteome</keyword>
<protein>
    <submittedName>
        <fullName evidence="1">Uncharacterized protein</fullName>
    </submittedName>
</protein>
<dbReference type="InterPro" id="IPR010852">
    <property type="entry name" value="ABATE"/>
</dbReference>
<accession>A0ABS4LR77</accession>
<comment type="caution">
    <text evidence="1">The sequence shown here is derived from an EMBL/GenBank/DDBJ whole genome shotgun (WGS) entry which is preliminary data.</text>
</comment>
<dbReference type="Pfam" id="PF07336">
    <property type="entry name" value="ABATE"/>
    <property type="match status" value="1"/>
</dbReference>
<organism evidence="1 2">
    <name type="scientific">Streptomyces griseochromogenes</name>
    <dbReference type="NCBI Taxonomy" id="68214"/>
    <lineage>
        <taxon>Bacteria</taxon>
        <taxon>Bacillati</taxon>
        <taxon>Actinomycetota</taxon>
        <taxon>Actinomycetes</taxon>
        <taxon>Kitasatosporales</taxon>
        <taxon>Streptomycetaceae</taxon>
        <taxon>Streptomyces</taxon>
    </lineage>
</organism>